<name>A0A370U327_9HELO</name>
<organism evidence="1 2">
    <name type="scientific">Venustampulla echinocandica</name>
    <dbReference type="NCBI Taxonomy" id="2656787"/>
    <lineage>
        <taxon>Eukaryota</taxon>
        <taxon>Fungi</taxon>
        <taxon>Dikarya</taxon>
        <taxon>Ascomycota</taxon>
        <taxon>Pezizomycotina</taxon>
        <taxon>Leotiomycetes</taxon>
        <taxon>Helotiales</taxon>
        <taxon>Pleuroascaceae</taxon>
        <taxon>Venustampulla</taxon>
    </lineage>
</organism>
<reference evidence="1 2" key="1">
    <citation type="journal article" date="2018" name="IMA Fungus">
        <title>IMA Genome-F 9: Draft genome sequence of Annulohypoxylon stygium, Aspergillus mulundensis, Berkeleyomyces basicola (syn. Thielaviopsis basicola), Ceratocystis smalleyi, two Cercospora beticola strains, Coleophoma cylindrospora, Fusarium fracticaudum, Phialophora cf. hyalina, and Morchella septimelata.</title>
        <authorList>
            <person name="Wingfield B.D."/>
            <person name="Bills G.F."/>
            <person name="Dong Y."/>
            <person name="Huang W."/>
            <person name="Nel W.J."/>
            <person name="Swalarsk-Parry B.S."/>
            <person name="Vaghefi N."/>
            <person name="Wilken P.M."/>
            <person name="An Z."/>
            <person name="de Beer Z.W."/>
            <person name="De Vos L."/>
            <person name="Chen L."/>
            <person name="Duong T.A."/>
            <person name="Gao Y."/>
            <person name="Hammerbacher A."/>
            <person name="Kikkert J.R."/>
            <person name="Li Y."/>
            <person name="Li H."/>
            <person name="Li K."/>
            <person name="Li Q."/>
            <person name="Liu X."/>
            <person name="Ma X."/>
            <person name="Naidoo K."/>
            <person name="Pethybridge S.J."/>
            <person name="Sun J."/>
            <person name="Steenkamp E.T."/>
            <person name="van der Nest M.A."/>
            <person name="van Wyk S."/>
            <person name="Wingfield M.J."/>
            <person name="Xiong C."/>
            <person name="Yue Q."/>
            <person name="Zhang X."/>
        </authorList>
    </citation>
    <scope>NUCLEOTIDE SEQUENCE [LARGE SCALE GENOMIC DNA]</scope>
    <source>
        <strain evidence="1 2">BP 5553</strain>
    </source>
</reference>
<comment type="caution">
    <text evidence="1">The sequence shown here is derived from an EMBL/GenBank/DDBJ whole genome shotgun (WGS) entry which is preliminary data.</text>
</comment>
<protein>
    <recommendedName>
        <fullName evidence="3">C3H1-type domain-containing protein</fullName>
    </recommendedName>
</protein>
<sequence>MSDPPGTPPHPTRARRWSIGPMFPFKWSETDSDTQTIMSSEMAFEAEPAEEFALKTNPFLPPLPPPLESLGHRSGANILRFPNTSTNFQDVELPLDSGYASIFPFHLSSYGSRAQYALNLDDPQAFLTYIVDKASLIQAVDANPQRIFDAIIAMGSEREDLRKQRDALLDERDRLMTEQGELLAERGELLAKEDGLFVRLDRVRGELYEARNELKGIKLSYEASKMDWEAQKKSFEEIVLVKNNQQLVFLRSIERLRLVISRGGLDPNSCNHVPSKIIPPPELGLGPGVDMRNAQGAVSGLSYTGAQTKLDPSAQTFTPVRANDSLASSSAGPVQSPISLNSVPDYMLQHIISTLPAGFKGLCPISMSSHTPCAVSGCQLVKLCPAYNDEMTNTGCTDDECQLAHKYRTCEAELDGARSVCTFFEAYRGGRNGPAVVKSELKKRLDHVRKRVHQGNCDADEWKSREVLAGLRDVHLEGRLLG</sequence>
<dbReference type="GeneID" id="43595007"/>
<gene>
    <name evidence="1" type="ORF">BP5553_02158</name>
</gene>
<dbReference type="OrthoDB" id="3515818at2759"/>
<accession>A0A370U327</accession>
<proteinExistence type="predicted"/>
<dbReference type="Proteomes" id="UP000254866">
    <property type="component" value="Unassembled WGS sequence"/>
</dbReference>
<dbReference type="AlphaFoldDB" id="A0A370U327"/>
<evidence type="ECO:0000313" key="1">
    <source>
        <dbReference type="EMBL" id="RDL42179.1"/>
    </source>
</evidence>
<evidence type="ECO:0000313" key="2">
    <source>
        <dbReference type="Proteomes" id="UP000254866"/>
    </source>
</evidence>
<dbReference type="RefSeq" id="XP_031874835.1">
    <property type="nucleotide sequence ID" value="XM_032010781.1"/>
</dbReference>
<keyword evidence="2" id="KW-1185">Reference proteome</keyword>
<dbReference type="EMBL" id="NPIC01000001">
    <property type="protein sequence ID" value="RDL42179.1"/>
    <property type="molecule type" value="Genomic_DNA"/>
</dbReference>
<evidence type="ECO:0008006" key="3">
    <source>
        <dbReference type="Google" id="ProtNLM"/>
    </source>
</evidence>